<protein>
    <submittedName>
        <fullName evidence="1">Phage virion morphogenesis protein</fullName>
    </submittedName>
</protein>
<comment type="caution">
    <text evidence="1">The sequence shown here is derived from an EMBL/GenBank/DDBJ whole genome shotgun (WGS) entry which is preliminary data.</text>
</comment>
<evidence type="ECO:0000313" key="2">
    <source>
        <dbReference type="Proteomes" id="UP001589858"/>
    </source>
</evidence>
<organism evidence="1 2">
    <name type="scientific">Novosphingobium clariflavum</name>
    <dbReference type="NCBI Taxonomy" id="2029884"/>
    <lineage>
        <taxon>Bacteria</taxon>
        <taxon>Pseudomonadati</taxon>
        <taxon>Pseudomonadota</taxon>
        <taxon>Alphaproteobacteria</taxon>
        <taxon>Sphingomonadales</taxon>
        <taxon>Sphingomonadaceae</taxon>
        <taxon>Novosphingobium</taxon>
    </lineage>
</organism>
<dbReference type="EMBL" id="JBHLTM010000008">
    <property type="protein sequence ID" value="MFC0683170.1"/>
    <property type="molecule type" value="Genomic_DNA"/>
</dbReference>
<dbReference type="InterPro" id="IPR006522">
    <property type="entry name" value="Phage_virion_morphogenesis"/>
</dbReference>
<dbReference type="NCBIfam" id="TIGR01635">
    <property type="entry name" value="tail_comp_S"/>
    <property type="match status" value="1"/>
</dbReference>
<dbReference type="RefSeq" id="WP_379489258.1">
    <property type="nucleotide sequence ID" value="NZ_JBHLTM010000008.1"/>
</dbReference>
<reference evidence="1 2" key="1">
    <citation type="submission" date="2024-09" db="EMBL/GenBank/DDBJ databases">
        <authorList>
            <person name="Sun Q."/>
            <person name="Mori K."/>
        </authorList>
    </citation>
    <scope>NUCLEOTIDE SEQUENCE [LARGE SCALE GENOMIC DNA]</scope>
    <source>
        <strain evidence="1 2">CICC 11035S</strain>
    </source>
</reference>
<gene>
    <name evidence="1" type="ORF">ACFFF8_01040</name>
</gene>
<evidence type="ECO:0000313" key="1">
    <source>
        <dbReference type="EMBL" id="MFC0683170.1"/>
    </source>
</evidence>
<proteinExistence type="predicted"/>
<sequence length="155" mass="17323">MADGFAQLDAFLVRELEKLSPARRRRISRKIGMELRKANAKRIAANIQPDGSAMQPRKKRNLKAGKDGIKKGRMFRKLRLSRSFKINATPSGVSVGFEGAVAHTARAHQYGLTDFVGHTENGKTVRTKYPERVLLGFTPEDLDLIAEIVFDMLGE</sequence>
<accession>A0ABV6S1R0</accession>
<dbReference type="Pfam" id="PF05069">
    <property type="entry name" value="Phage_tail_S"/>
    <property type="match status" value="1"/>
</dbReference>
<name>A0ABV6S1R0_9SPHN</name>
<keyword evidence="2" id="KW-1185">Reference proteome</keyword>
<dbReference type="Proteomes" id="UP001589858">
    <property type="component" value="Unassembled WGS sequence"/>
</dbReference>